<name>A0A371XFM0_9HYPH</name>
<dbReference type="PANTHER" id="PTHR21666:SF270">
    <property type="entry name" value="MUREIN HYDROLASE ACTIVATOR ENVC"/>
    <property type="match status" value="1"/>
</dbReference>
<keyword evidence="4" id="KW-1185">Reference proteome</keyword>
<sequence>MRMLFQAALAAALFLPAQTFAQSLKPDEVYSSLATGVLSNPNPVAGADGRTHLAYEVLVTNPSRVFVTIDKVEAIDTGGNVLSQIAGDELAKMIERFGLQGALIAPGGTAIVFMDVALPDGSKVPGEILARITATRQMADKDGKPQPLPADYPLVANYSFAGAPATTEKAATLIEPPLRGKGWVSINGCCDAITSHRGAVMSINGHIRVPERFAIDWIKLDDKSLMYTGEATKLASYAYYGAEVHSVADGTVVNLYDETDEQIPSEDAKGINTANIGGNMLVIEIADGVYAFYAHLQRGSLKFKLGDKVKVGDVIGLLGNTGNSTAPHLHFYLMDGPSPLNANGLPFILSKFSSPGVVPEQELDNMFSGKPVKFDARLAGEHANQYPLNNQVVDFE</sequence>
<keyword evidence="1" id="KW-0732">Signal</keyword>
<evidence type="ECO:0000256" key="1">
    <source>
        <dbReference type="SAM" id="SignalP"/>
    </source>
</evidence>
<gene>
    <name evidence="3" type="ORF">DY251_06965</name>
</gene>
<reference evidence="4" key="1">
    <citation type="submission" date="2018-08" db="EMBL/GenBank/DDBJ databases">
        <authorList>
            <person name="Im W.T."/>
        </authorList>
    </citation>
    <scope>NUCLEOTIDE SEQUENCE [LARGE SCALE GENOMIC DNA]</scope>
    <source>
        <strain evidence="4">LA-28</strain>
    </source>
</reference>
<dbReference type="Pfam" id="PF01551">
    <property type="entry name" value="Peptidase_M23"/>
    <property type="match status" value="1"/>
</dbReference>
<dbReference type="InterPro" id="IPR011055">
    <property type="entry name" value="Dup_hybrid_motif"/>
</dbReference>
<accession>A0A371XFM0</accession>
<evidence type="ECO:0000259" key="2">
    <source>
        <dbReference type="Pfam" id="PF01551"/>
    </source>
</evidence>
<dbReference type="Proteomes" id="UP000262379">
    <property type="component" value="Unassembled WGS sequence"/>
</dbReference>
<dbReference type="InterPro" id="IPR016047">
    <property type="entry name" value="M23ase_b-sheet_dom"/>
</dbReference>
<feature type="signal peptide" evidence="1">
    <location>
        <begin position="1"/>
        <end position="21"/>
    </location>
</feature>
<feature type="domain" description="M23ase beta-sheet core" evidence="2">
    <location>
        <begin position="239"/>
        <end position="340"/>
    </location>
</feature>
<dbReference type="InterPro" id="IPR050570">
    <property type="entry name" value="Cell_wall_metabolism_enzyme"/>
</dbReference>
<comment type="caution">
    <text evidence="3">The sequence shown here is derived from an EMBL/GenBank/DDBJ whole genome shotgun (WGS) entry which is preliminary data.</text>
</comment>
<dbReference type="AlphaFoldDB" id="A0A371XFM0"/>
<protein>
    <submittedName>
        <fullName evidence="3">M23 family peptidase</fullName>
    </submittedName>
</protein>
<dbReference type="PANTHER" id="PTHR21666">
    <property type="entry name" value="PEPTIDASE-RELATED"/>
    <property type="match status" value="1"/>
</dbReference>
<dbReference type="EMBL" id="QURN01000005">
    <property type="protein sequence ID" value="RFC68027.1"/>
    <property type="molecule type" value="Genomic_DNA"/>
</dbReference>
<dbReference type="Gene3D" id="2.70.70.10">
    <property type="entry name" value="Glucose Permease (Domain IIA)"/>
    <property type="match status" value="1"/>
</dbReference>
<feature type="chain" id="PRO_5016563525" evidence="1">
    <location>
        <begin position="22"/>
        <end position="396"/>
    </location>
</feature>
<dbReference type="CDD" id="cd12797">
    <property type="entry name" value="M23_peptidase"/>
    <property type="match status" value="1"/>
</dbReference>
<dbReference type="RefSeq" id="WP_116623168.1">
    <property type="nucleotide sequence ID" value="NZ_QURN01000005.1"/>
</dbReference>
<proteinExistence type="predicted"/>
<evidence type="ECO:0000313" key="4">
    <source>
        <dbReference type="Proteomes" id="UP000262379"/>
    </source>
</evidence>
<evidence type="ECO:0000313" key="3">
    <source>
        <dbReference type="EMBL" id="RFC68027.1"/>
    </source>
</evidence>
<dbReference type="GO" id="GO:0004222">
    <property type="term" value="F:metalloendopeptidase activity"/>
    <property type="evidence" value="ECO:0007669"/>
    <property type="project" value="TreeGrafter"/>
</dbReference>
<dbReference type="SUPFAM" id="SSF51261">
    <property type="entry name" value="Duplicated hybrid motif"/>
    <property type="match status" value="1"/>
</dbReference>
<organism evidence="3 4">
    <name type="scientific">Mesorhizobium denitrificans</name>
    <dbReference type="NCBI Taxonomy" id="2294114"/>
    <lineage>
        <taxon>Bacteria</taxon>
        <taxon>Pseudomonadati</taxon>
        <taxon>Pseudomonadota</taxon>
        <taxon>Alphaproteobacteria</taxon>
        <taxon>Hyphomicrobiales</taxon>
        <taxon>Phyllobacteriaceae</taxon>
        <taxon>Mesorhizobium</taxon>
    </lineage>
</organism>